<organism evidence="3 4">
    <name type="scientific">Gilvimarinus xylanilyticus</name>
    <dbReference type="NCBI Taxonomy" id="2944139"/>
    <lineage>
        <taxon>Bacteria</taxon>
        <taxon>Pseudomonadati</taxon>
        <taxon>Pseudomonadota</taxon>
        <taxon>Gammaproteobacteria</taxon>
        <taxon>Cellvibrionales</taxon>
        <taxon>Cellvibrionaceae</taxon>
        <taxon>Gilvimarinus</taxon>
    </lineage>
</organism>
<name>A0A9X2HX31_9GAMM</name>
<evidence type="ECO:0000313" key="4">
    <source>
        <dbReference type="Proteomes" id="UP001139319"/>
    </source>
</evidence>
<dbReference type="PIRSF" id="PIRSF039008">
    <property type="entry name" value="YjbJ"/>
    <property type="match status" value="1"/>
</dbReference>
<dbReference type="EMBL" id="JAMFTH010000003">
    <property type="protein sequence ID" value="MCP8899988.1"/>
    <property type="molecule type" value="Genomic_DNA"/>
</dbReference>
<gene>
    <name evidence="3" type="ORF">M6D89_11825</name>
</gene>
<comment type="similarity">
    <text evidence="1">Belongs to the UPF0337 (CsbD) family.</text>
</comment>
<sequence length="67" mass="7809">MNAEQLKGNWHQLKGEALEQWGRLTDDDIDKVLGEREKLVGKIQERYGLSKEAAEHEVNVWSVKFEQ</sequence>
<dbReference type="PANTHER" id="PTHR34977:SF1">
    <property type="entry name" value="UPF0337 PROTEIN YJBJ"/>
    <property type="match status" value="1"/>
</dbReference>
<evidence type="ECO:0000259" key="2">
    <source>
        <dbReference type="Pfam" id="PF05532"/>
    </source>
</evidence>
<reference evidence="3" key="2">
    <citation type="submission" date="2023-01" db="EMBL/GenBank/DDBJ databases">
        <title>Gilvimarinus xylanilyticus HB14 isolated from Caulerpa lentillifera aquaculture base in Hainan, China.</title>
        <authorList>
            <person name="Zhang Y.-J."/>
        </authorList>
    </citation>
    <scope>NUCLEOTIDE SEQUENCE</scope>
    <source>
        <strain evidence="3">HB14</strain>
    </source>
</reference>
<feature type="domain" description="CsbD-like" evidence="2">
    <location>
        <begin position="5"/>
        <end position="56"/>
    </location>
</feature>
<dbReference type="InterPro" id="IPR026042">
    <property type="entry name" value="YjbJ"/>
</dbReference>
<proteinExistence type="inferred from homology"/>
<reference evidence="3" key="1">
    <citation type="submission" date="2022-05" db="EMBL/GenBank/DDBJ databases">
        <authorList>
            <person name="Sun H.-N."/>
        </authorList>
    </citation>
    <scope>NUCLEOTIDE SEQUENCE</scope>
    <source>
        <strain evidence="3">HB14</strain>
    </source>
</reference>
<dbReference type="Proteomes" id="UP001139319">
    <property type="component" value="Unassembled WGS sequence"/>
</dbReference>
<dbReference type="AlphaFoldDB" id="A0A9X2HX31"/>
<dbReference type="Pfam" id="PF05532">
    <property type="entry name" value="CsbD"/>
    <property type="match status" value="1"/>
</dbReference>
<dbReference type="SUPFAM" id="SSF69047">
    <property type="entry name" value="Hypothetical protein YjbJ"/>
    <property type="match status" value="1"/>
</dbReference>
<dbReference type="PANTHER" id="PTHR34977">
    <property type="entry name" value="UPF0337 PROTEIN YJBJ"/>
    <property type="match status" value="1"/>
</dbReference>
<comment type="caution">
    <text evidence="3">The sequence shown here is derived from an EMBL/GenBank/DDBJ whole genome shotgun (WGS) entry which is preliminary data.</text>
</comment>
<dbReference type="InterPro" id="IPR050423">
    <property type="entry name" value="UPF0337_stress_rsp"/>
</dbReference>
<accession>A0A9X2HX31</accession>
<dbReference type="Gene3D" id="1.10.1470.10">
    <property type="entry name" value="YjbJ"/>
    <property type="match status" value="1"/>
</dbReference>
<dbReference type="RefSeq" id="WP_253968280.1">
    <property type="nucleotide sequence ID" value="NZ_JAMFTH010000003.1"/>
</dbReference>
<dbReference type="InterPro" id="IPR036629">
    <property type="entry name" value="YjbJ_sf"/>
</dbReference>
<evidence type="ECO:0000256" key="1">
    <source>
        <dbReference type="ARBA" id="ARBA00009129"/>
    </source>
</evidence>
<dbReference type="InterPro" id="IPR008462">
    <property type="entry name" value="CsbD"/>
</dbReference>
<evidence type="ECO:0000313" key="3">
    <source>
        <dbReference type="EMBL" id="MCP8899988.1"/>
    </source>
</evidence>
<protein>
    <submittedName>
        <fullName evidence="3">CsbD family protein</fullName>
    </submittedName>
</protein>
<keyword evidence="4" id="KW-1185">Reference proteome</keyword>